<evidence type="ECO:0000313" key="4">
    <source>
        <dbReference type="Proteomes" id="UP000649573"/>
    </source>
</evidence>
<gene>
    <name evidence="3" type="ORF">GCM10010178_68130</name>
</gene>
<reference evidence="4" key="1">
    <citation type="journal article" date="2019" name="Int. J. Syst. Evol. Microbiol.">
        <title>The Global Catalogue of Microorganisms (GCM) 10K type strain sequencing project: providing services to taxonomists for standard genome sequencing and annotation.</title>
        <authorList>
            <consortium name="The Broad Institute Genomics Platform"/>
            <consortium name="The Broad Institute Genome Sequencing Center for Infectious Disease"/>
            <person name="Wu L."/>
            <person name="Ma J."/>
        </authorList>
    </citation>
    <scope>NUCLEOTIDE SEQUENCE [LARGE SCALE GENOMIC DNA]</scope>
    <source>
        <strain evidence="4">JCM 3296</strain>
    </source>
</reference>
<dbReference type="InterPro" id="IPR033806">
    <property type="entry name" value="CDI_toxin_Bp1026b-like"/>
</dbReference>
<organism evidence="3 4">
    <name type="scientific">Lentzea flava</name>
    <dbReference type="NCBI Taxonomy" id="103732"/>
    <lineage>
        <taxon>Bacteria</taxon>
        <taxon>Bacillati</taxon>
        <taxon>Actinomycetota</taxon>
        <taxon>Actinomycetes</taxon>
        <taxon>Pseudonocardiales</taxon>
        <taxon>Pseudonocardiaceae</taxon>
        <taxon>Lentzea</taxon>
    </lineage>
</organism>
<protein>
    <recommendedName>
        <fullName evidence="2">tRNA nuclease CdiA C-terminal domain-containing protein</fullName>
    </recommendedName>
</protein>
<sequence length="416" mass="43861">MTDNPLVAKEEDSTEWYSGSGIAESISDLVKGIESGNWADIGLGALTTGLEALSFVIDPIGSVGSNLVGFIIEHVAPLREALDDLAGNADAVAAQAQTWQNVGKAVAQVKSDYERDAATDTAAWAGKAGDAYRRRAADTAALIGAAAEASNGIGSAVRMAGMLVAVVRETVRDLIADLVGRLVVWAAEALTVVGAPAAAAQAATAAAKWAARIAQIIKNLVRALQNLIPMLRKLGELLKQIRKKMDDLSGKSGGGGQPPKKPNDPPGTGGHPDHTQPSGKPDPDATPDGHPTRIPDRESPENKRALELENESATTLAKAGYKVEQNPSVPGDKNPDYRIEGEVFDNVAPTTSNPRNVADRIQRKVDAGQTERVVVNLADSNVSVDAMRAQLRDWPIEGLKEVIVIDKNGNVLHIYP</sequence>
<accession>A0ABQ2V303</accession>
<dbReference type="Proteomes" id="UP000649573">
    <property type="component" value="Unassembled WGS sequence"/>
</dbReference>
<feature type="compositionally biased region" description="Basic and acidic residues" evidence="1">
    <location>
        <begin position="290"/>
        <end position="307"/>
    </location>
</feature>
<dbReference type="EMBL" id="BMRE01000041">
    <property type="protein sequence ID" value="GGU66655.1"/>
    <property type="molecule type" value="Genomic_DNA"/>
</dbReference>
<feature type="region of interest" description="Disordered" evidence="1">
    <location>
        <begin position="246"/>
        <end position="335"/>
    </location>
</feature>
<comment type="caution">
    <text evidence="3">The sequence shown here is derived from an EMBL/GenBank/DDBJ whole genome shotgun (WGS) entry which is preliminary data.</text>
</comment>
<evidence type="ECO:0000313" key="3">
    <source>
        <dbReference type="EMBL" id="GGU66655.1"/>
    </source>
</evidence>
<dbReference type="CDD" id="cd13442">
    <property type="entry name" value="CDI_toxin_Bp1026b-like"/>
    <property type="match status" value="1"/>
</dbReference>
<dbReference type="Gene3D" id="3.40.1350.120">
    <property type="match status" value="1"/>
</dbReference>
<evidence type="ECO:0000259" key="2">
    <source>
        <dbReference type="Pfam" id="PF18451"/>
    </source>
</evidence>
<name>A0ABQ2V303_9PSEU</name>
<evidence type="ECO:0000256" key="1">
    <source>
        <dbReference type="SAM" id="MobiDB-lite"/>
    </source>
</evidence>
<dbReference type="Pfam" id="PF18451">
    <property type="entry name" value="CdiA_C"/>
    <property type="match status" value="1"/>
</dbReference>
<feature type="domain" description="tRNA nuclease CdiA C-terminal" evidence="2">
    <location>
        <begin position="333"/>
        <end position="411"/>
    </location>
</feature>
<proteinExistence type="predicted"/>
<dbReference type="InterPro" id="IPR040559">
    <property type="entry name" value="CdiA_C"/>
</dbReference>
<keyword evidence="4" id="KW-1185">Reference proteome</keyword>
<dbReference type="RefSeq" id="WP_189257861.1">
    <property type="nucleotide sequence ID" value="NZ_BMRE01000041.1"/>
</dbReference>